<feature type="compositionally biased region" description="Low complexity" evidence="1">
    <location>
        <begin position="315"/>
        <end position="328"/>
    </location>
</feature>
<name>A0A2R6NGN1_9APHY</name>
<accession>A0A2R6NGN1</accession>
<feature type="compositionally biased region" description="Polar residues" evidence="1">
    <location>
        <begin position="141"/>
        <end position="160"/>
    </location>
</feature>
<evidence type="ECO:0000313" key="3">
    <source>
        <dbReference type="Proteomes" id="UP000186601"/>
    </source>
</evidence>
<feature type="compositionally biased region" description="Polar residues" evidence="1">
    <location>
        <begin position="204"/>
        <end position="224"/>
    </location>
</feature>
<sequence length="343" mass="38019">MAVTEEEEAESRDQISSPRSKEDRFQLSPIPATATLPVSHLPNRQNFRPLTAEESDVEDFKSKRNSPYLLRSIEPIPIRPGVQRMNSNSSLLSRPDADGVPRSLPRSLIDVHMASCSSSPTAAFQYSSRDRERFDDSMSMQDNMQSYRNGGVSRRTSLSSHIHPREHDELQERARTLNRVLDKADTSKDAPVRIFDRRERQRSPDTSAPTTRTPSPVSAGNSQMGPPLSKPQVYSPLLQPPPQQTVSWASAAALQAERARANSIKDSPSSPTSLSPTSPVKPDRTRDYGRDTSAHSVTPSQQYQPRRPSLGSMRAKSSSNTSVPSAASGLTRSFWGMQEPQRV</sequence>
<evidence type="ECO:0000256" key="1">
    <source>
        <dbReference type="SAM" id="MobiDB-lite"/>
    </source>
</evidence>
<feature type="region of interest" description="Disordered" evidence="1">
    <location>
        <begin position="1"/>
        <end position="100"/>
    </location>
</feature>
<keyword evidence="3" id="KW-1185">Reference proteome</keyword>
<dbReference type="STRING" id="98765.A0A2R6NGN1"/>
<evidence type="ECO:0000313" key="2">
    <source>
        <dbReference type="EMBL" id="PSR71483.1"/>
    </source>
</evidence>
<dbReference type="EMBL" id="MLYV02001282">
    <property type="protein sequence ID" value="PSR71483.1"/>
    <property type="molecule type" value="Genomic_DNA"/>
</dbReference>
<comment type="caution">
    <text evidence="2">The sequence shown here is derived from an EMBL/GenBank/DDBJ whole genome shotgun (WGS) entry which is preliminary data.</text>
</comment>
<reference evidence="2 3" key="1">
    <citation type="submission" date="2018-02" db="EMBL/GenBank/DDBJ databases">
        <title>Genome sequence of the basidiomycete white-rot fungus Phlebia centrifuga.</title>
        <authorList>
            <person name="Granchi Z."/>
            <person name="Peng M."/>
            <person name="de Vries R.P."/>
            <person name="Hilden K."/>
            <person name="Makela M.R."/>
            <person name="Grigoriev I."/>
            <person name="Riley R."/>
        </authorList>
    </citation>
    <scope>NUCLEOTIDE SEQUENCE [LARGE SCALE GENOMIC DNA]</scope>
    <source>
        <strain evidence="2 3">FBCC195</strain>
    </source>
</reference>
<dbReference type="Proteomes" id="UP000186601">
    <property type="component" value="Unassembled WGS sequence"/>
</dbReference>
<feature type="compositionally biased region" description="Basic and acidic residues" evidence="1">
    <location>
        <begin position="163"/>
        <end position="203"/>
    </location>
</feature>
<proteinExistence type="predicted"/>
<feature type="region of interest" description="Disordered" evidence="1">
    <location>
        <begin position="141"/>
        <end position="343"/>
    </location>
</feature>
<protein>
    <submittedName>
        <fullName evidence="2">Uncharacterized protein</fullName>
    </submittedName>
</protein>
<feature type="compositionally biased region" description="Acidic residues" evidence="1">
    <location>
        <begin position="1"/>
        <end position="10"/>
    </location>
</feature>
<feature type="compositionally biased region" description="Basic and acidic residues" evidence="1">
    <location>
        <begin position="281"/>
        <end position="293"/>
    </location>
</feature>
<dbReference type="OrthoDB" id="2797858at2759"/>
<dbReference type="AlphaFoldDB" id="A0A2R6NGN1"/>
<gene>
    <name evidence="2" type="ORF">PHLCEN_2v12648</name>
</gene>
<organism evidence="2 3">
    <name type="scientific">Hermanssonia centrifuga</name>
    <dbReference type="NCBI Taxonomy" id="98765"/>
    <lineage>
        <taxon>Eukaryota</taxon>
        <taxon>Fungi</taxon>
        <taxon>Dikarya</taxon>
        <taxon>Basidiomycota</taxon>
        <taxon>Agaricomycotina</taxon>
        <taxon>Agaricomycetes</taxon>
        <taxon>Polyporales</taxon>
        <taxon>Meruliaceae</taxon>
        <taxon>Hermanssonia</taxon>
    </lineage>
</organism>
<feature type="compositionally biased region" description="Low complexity" evidence="1">
    <location>
        <begin position="267"/>
        <end position="278"/>
    </location>
</feature>
<feature type="compositionally biased region" description="Polar residues" evidence="1">
    <location>
        <begin position="294"/>
        <end position="304"/>
    </location>
</feature>